<keyword evidence="3" id="KW-1185">Reference proteome</keyword>
<dbReference type="AlphaFoldDB" id="A0A9P6CUQ2"/>
<dbReference type="SUPFAM" id="SSF53474">
    <property type="entry name" value="alpha/beta-Hydrolases"/>
    <property type="match status" value="1"/>
</dbReference>
<comment type="caution">
    <text evidence="2">The sequence shown here is derived from an EMBL/GenBank/DDBJ whole genome shotgun (WGS) entry which is preliminary data.</text>
</comment>
<evidence type="ECO:0000313" key="2">
    <source>
        <dbReference type="EMBL" id="KAF9474085.1"/>
    </source>
</evidence>
<name>A0A9P6CUQ2_9AGAR</name>
<accession>A0A9P6CUQ2</accession>
<dbReference type="Proteomes" id="UP000807469">
    <property type="component" value="Unassembled WGS sequence"/>
</dbReference>
<dbReference type="OrthoDB" id="3466517at2759"/>
<proteinExistence type="predicted"/>
<dbReference type="EMBL" id="MU155398">
    <property type="protein sequence ID" value="KAF9474085.1"/>
    <property type="molecule type" value="Genomic_DNA"/>
</dbReference>
<dbReference type="InterPro" id="IPR000073">
    <property type="entry name" value="AB_hydrolase_1"/>
</dbReference>
<reference evidence="2" key="1">
    <citation type="submission" date="2020-11" db="EMBL/GenBank/DDBJ databases">
        <authorList>
            <consortium name="DOE Joint Genome Institute"/>
            <person name="Ahrendt S."/>
            <person name="Riley R."/>
            <person name="Andreopoulos W."/>
            <person name="Labutti K."/>
            <person name="Pangilinan J."/>
            <person name="Ruiz-Duenas F.J."/>
            <person name="Barrasa J.M."/>
            <person name="Sanchez-Garcia M."/>
            <person name="Camarero S."/>
            <person name="Miyauchi S."/>
            <person name="Serrano A."/>
            <person name="Linde D."/>
            <person name="Babiker R."/>
            <person name="Drula E."/>
            <person name="Ayuso-Fernandez I."/>
            <person name="Pacheco R."/>
            <person name="Padilla G."/>
            <person name="Ferreira P."/>
            <person name="Barriuso J."/>
            <person name="Kellner H."/>
            <person name="Castanera R."/>
            <person name="Alfaro M."/>
            <person name="Ramirez L."/>
            <person name="Pisabarro A.G."/>
            <person name="Kuo A."/>
            <person name="Tritt A."/>
            <person name="Lipzen A."/>
            <person name="He G."/>
            <person name="Yan M."/>
            <person name="Ng V."/>
            <person name="Cullen D."/>
            <person name="Martin F."/>
            <person name="Rosso M.-N."/>
            <person name="Henrissat B."/>
            <person name="Hibbett D."/>
            <person name="Martinez A.T."/>
            <person name="Grigoriev I.V."/>
        </authorList>
    </citation>
    <scope>NUCLEOTIDE SEQUENCE</scope>
    <source>
        <strain evidence="2">CIRM-BRFM 674</strain>
    </source>
</reference>
<dbReference type="InterPro" id="IPR029058">
    <property type="entry name" value="AB_hydrolase_fold"/>
</dbReference>
<protein>
    <submittedName>
        <fullName evidence="2">Alpha/beta-hydrolase</fullName>
    </submittedName>
</protein>
<sequence length="347" mass="39280">MNTLAVTDVVTFHYTDSGPAEQNDYTTIVMVHGHSFHSGVFARILPLANLHGFRIICVSRRGYVSSTPYTPEEKQMIETESAEEHDAFLSSQGVLLALFVDGIIHKYSLPEAGGVALLGWSMGNVFTLAALSAVHDVPKDARERLQRYLHTYICWDAANVIFGIAIPEIAYFPLLDPSLSPEERIAAFKIWVSGYFQHGAEFSQINQRDFDTIRKPTMTVMTEEEANSVFDGLHGAEFDTPLISIRNIDITFGKQAEKVLFDQDLRTELWPRLKISFMYAEQSIWLVVVAMRELEGRAKQSGIYYDAMDNANHFMMWDEPERFMLALKKIILRSELRTEALDLSPSA</sequence>
<feature type="domain" description="AB hydrolase-1" evidence="1">
    <location>
        <begin position="28"/>
        <end position="323"/>
    </location>
</feature>
<dbReference type="Pfam" id="PF12697">
    <property type="entry name" value="Abhydrolase_6"/>
    <property type="match status" value="1"/>
</dbReference>
<organism evidence="2 3">
    <name type="scientific">Pholiota conissans</name>
    <dbReference type="NCBI Taxonomy" id="109636"/>
    <lineage>
        <taxon>Eukaryota</taxon>
        <taxon>Fungi</taxon>
        <taxon>Dikarya</taxon>
        <taxon>Basidiomycota</taxon>
        <taxon>Agaricomycotina</taxon>
        <taxon>Agaricomycetes</taxon>
        <taxon>Agaricomycetidae</taxon>
        <taxon>Agaricales</taxon>
        <taxon>Agaricineae</taxon>
        <taxon>Strophariaceae</taxon>
        <taxon>Pholiota</taxon>
    </lineage>
</organism>
<evidence type="ECO:0000259" key="1">
    <source>
        <dbReference type="Pfam" id="PF12697"/>
    </source>
</evidence>
<dbReference type="Gene3D" id="3.40.50.1820">
    <property type="entry name" value="alpha/beta hydrolase"/>
    <property type="match status" value="1"/>
</dbReference>
<evidence type="ECO:0000313" key="3">
    <source>
        <dbReference type="Proteomes" id="UP000807469"/>
    </source>
</evidence>
<gene>
    <name evidence="2" type="ORF">BDN70DRAFT_936943</name>
</gene>